<dbReference type="Pfam" id="PF04571">
    <property type="entry name" value="Lipin_N"/>
    <property type="match status" value="1"/>
</dbReference>
<accession>A0A8J5J4K4</accession>
<dbReference type="AlphaFoldDB" id="A0A8J5J4K4"/>
<dbReference type="InterPro" id="IPR031315">
    <property type="entry name" value="LNS2/PITP"/>
</dbReference>
<dbReference type="EMBL" id="JAENGY010000020">
    <property type="protein sequence ID" value="KAG6976842.1"/>
    <property type="molecule type" value="Genomic_DNA"/>
</dbReference>
<proteinExistence type="predicted"/>
<feature type="region of interest" description="Disordered" evidence="1">
    <location>
        <begin position="113"/>
        <end position="152"/>
    </location>
</feature>
<keyword evidence="4" id="KW-1185">Reference proteome</keyword>
<evidence type="ECO:0000313" key="3">
    <source>
        <dbReference type="EMBL" id="KAG6976842.1"/>
    </source>
</evidence>
<evidence type="ECO:0000259" key="2">
    <source>
        <dbReference type="SMART" id="SM00775"/>
    </source>
</evidence>
<evidence type="ECO:0000313" key="4">
    <source>
        <dbReference type="Proteomes" id="UP000709295"/>
    </source>
</evidence>
<dbReference type="PANTHER" id="PTHR37066">
    <property type="entry name" value="HELICASE-ASSOCIATED"/>
    <property type="match status" value="1"/>
</dbReference>
<feature type="region of interest" description="Disordered" evidence="1">
    <location>
        <begin position="1"/>
        <end position="41"/>
    </location>
</feature>
<evidence type="ECO:0000256" key="1">
    <source>
        <dbReference type="SAM" id="MobiDB-lite"/>
    </source>
</evidence>
<gene>
    <name evidence="3" type="ORF">JG688_00000943</name>
</gene>
<comment type="caution">
    <text evidence="3">The sequence shown here is derived from an EMBL/GenBank/DDBJ whole genome shotgun (WGS) entry which is preliminary data.</text>
</comment>
<name>A0A8J5J4K4_9STRA</name>
<protein>
    <recommendedName>
        <fullName evidence="2">LNS2/PITP domain-containing protein</fullName>
    </recommendedName>
</protein>
<dbReference type="SMART" id="SM00775">
    <property type="entry name" value="LNS2"/>
    <property type="match status" value="1"/>
</dbReference>
<feature type="domain" description="LNS2/PITP" evidence="2">
    <location>
        <begin position="298"/>
        <end position="460"/>
    </location>
</feature>
<dbReference type="Pfam" id="PF08235">
    <property type="entry name" value="LNS2"/>
    <property type="match status" value="1"/>
</dbReference>
<feature type="compositionally biased region" description="Pro residues" evidence="1">
    <location>
        <begin position="30"/>
        <end position="40"/>
    </location>
</feature>
<dbReference type="Proteomes" id="UP000709295">
    <property type="component" value="Unassembled WGS sequence"/>
</dbReference>
<dbReference type="InterPro" id="IPR007651">
    <property type="entry name" value="Lipin_N"/>
</dbReference>
<reference evidence="3" key="1">
    <citation type="submission" date="2021-01" db="EMBL/GenBank/DDBJ databases">
        <title>Phytophthora aleatoria, a newly-described species from Pinus radiata is distinct from Phytophthora cactorum isolates based on comparative genomics.</title>
        <authorList>
            <person name="Mcdougal R."/>
            <person name="Panda P."/>
            <person name="Williams N."/>
            <person name="Studholme D.J."/>
        </authorList>
    </citation>
    <scope>NUCLEOTIDE SEQUENCE</scope>
    <source>
        <strain evidence="3">NZFS 4037</strain>
    </source>
</reference>
<dbReference type="Pfam" id="PF03457">
    <property type="entry name" value="HA"/>
    <property type="match status" value="1"/>
</dbReference>
<dbReference type="InterPro" id="IPR013209">
    <property type="entry name" value="LNS2"/>
</dbReference>
<dbReference type="PANTHER" id="PTHR37066:SF1">
    <property type="entry name" value="LNS2_PITP DOMAIN-CONTAINING PROTEIN"/>
    <property type="match status" value="1"/>
</dbReference>
<organism evidence="3 4">
    <name type="scientific">Phytophthora aleatoria</name>
    <dbReference type="NCBI Taxonomy" id="2496075"/>
    <lineage>
        <taxon>Eukaryota</taxon>
        <taxon>Sar</taxon>
        <taxon>Stramenopiles</taxon>
        <taxon>Oomycota</taxon>
        <taxon>Peronosporomycetes</taxon>
        <taxon>Peronosporales</taxon>
        <taxon>Peronosporaceae</taxon>
        <taxon>Phytophthora</taxon>
    </lineage>
</organism>
<sequence length="831" mass="93484">MESNAHVSPLVKASSTGDIDDHEAMSLFGGPPPPTPPPLPVKSVSTGEIDDHESYDLFGVGPRIPMATAVTKGTIPMASTAPVEEGGAGEVPVQPAEPISPANYDLFPALASADKPDKAEESELFPPSRGLSHSDSSSTATDSMGRGASFRGELPRANSNALQVVPADHQTTAPSYKMAGNAVDIVAVKNMDGKYLTTSWHVSFSWSRFRTSYATGVGDMVRILVNGREMPTKMELLERGRCTFITGGLIIPPDDLCFADLTEERPNLVRFEHYQKYTNTVRYVDAKLHLWGPNESVVVVDLDGTLTISDVEGHIRTLRLGQYDFLHAGACDFFTKLDELGMRIVYLTARPLDWASASRTHLENAVQQSISLPPGVLITNSTGLTGALFTEVVNKTPHLFKIQVLNELQLTLIHAGRVIEHPVFVAGFGNRPTDIVAYEEVGMDPSLIFMLDPYSNVKAVSDPRLYESYSDPNALLWLLPRLKHRVPIEKVGRIDDYTVRELVLAEDREQLRMAELEARRLQQEEFERARQEADQARYASSSALRASSRSLSSWLLSARRHSTRSATYQQRQFELLVPALQTFQRLHGHCAVPLRFTVPSTRNAEAQQWPEELQGMKLGTTISRFLKACASAKKPSRRRSLDQVRAQLQELGVPEVEDWKRYLWDEVTVPAMETYRSKHGDLLMPVSFTVPEGDDEWPRSSWGYKLGYWTSELRRRKDTLQQYQLEDLETLDFSWNAREARWNRYFVPARQRYQELHGTAQVPQSFVVPCDDPDWPSELGGYRLGQKVNNLRCGNAEEIQEIELIYKNWMLLETLHGVEERDDLDTEDNER</sequence>
<dbReference type="InterPro" id="IPR005114">
    <property type="entry name" value="Helicase_assoc"/>
</dbReference>
<feature type="compositionally biased region" description="Low complexity" evidence="1">
    <location>
        <begin position="133"/>
        <end position="143"/>
    </location>
</feature>